<evidence type="ECO:0000256" key="1">
    <source>
        <dbReference type="ARBA" id="ARBA00004323"/>
    </source>
</evidence>
<name>A0A0R1NZG8_9LACO</name>
<dbReference type="EMBL" id="AZEL01000001">
    <property type="protein sequence ID" value="KRL25655.1"/>
    <property type="molecule type" value="Genomic_DNA"/>
</dbReference>
<dbReference type="InterPro" id="IPR003406">
    <property type="entry name" value="Glyco_trans_14"/>
</dbReference>
<comment type="caution">
    <text evidence="15">The sequence shown here is derived from an EMBL/GenBank/DDBJ whole genome shotgun (WGS) entry which is preliminary data.</text>
</comment>
<organism evidence="15 16">
    <name type="scientific">Lactobacillus gallinarum DSM 10532 = JCM 2011</name>
    <dbReference type="NCBI Taxonomy" id="1423748"/>
    <lineage>
        <taxon>Bacteria</taxon>
        <taxon>Bacillati</taxon>
        <taxon>Bacillota</taxon>
        <taxon>Bacilli</taxon>
        <taxon>Lactobacillales</taxon>
        <taxon>Lactobacillaceae</taxon>
        <taxon>Lactobacillus</taxon>
    </lineage>
</organism>
<dbReference type="Proteomes" id="UP000051311">
    <property type="component" value="Unassembled WGS sequence"/>
</dbReference>
<dbReference type="PATRIC" id="fig|1423748.3.peg.1104"/>
<keyword evidence="10" id="KW-0333">Golgi apparatus</keyword>
<dbReference type="InterPro" id="IPR043538">
    <property type="entry name" value="XYLT"/>
</dbReference>
<evidence type="ECO:0000256" key="3">
    <source>
        <dbReference type="ARBA" id="ARBA00022676"/>
    </source>
</evidence>
<keyword evidence="6" id="KW-0479">Metal-binding</keyword>
<sequence>MKHAVCVIGYGDQADVLQKTINILDNKDINFFVHWDARYKIPNLHSKLSKIFYVDNRIPVKWGGQSQIQATLLLLKLVQAHLPYDYVHLISCNDIPLMTKDFFINYFSKDVYIGYNHRFTNQEIRKRIGFFYPNIDFRNHKILTQIFKIGNKILNINRIKKHPNVDFKKGPQWFSIKSKYIPEIIHYNNSIFMHGYCADELFIQTILGRFDIRKNVNDNYQAARYIDWQRGTPYVFSAKDVKELKSKVNTQYAFARKINDPKIIDYIFNSAH</sequence>
<evidence type="ECO:0000256" key="6">
    <source>
        <dbReference type="ARBA" id="ARBA00022723"/>
    </source>
</evidence>
<dbReference type="GO" id="GO:0016020">
    <property type="term" value="C:membrane"/>
    <property type="evidence" value="ECO:0007669"/>
    <property type="project" value="InterPro"/>
</dbReference>
<keyword evidence="3" id="KW-0328">Glycosyltransferase</keyword>
<dbReference type="PANTHER" id="PTHR46025">
    <property type="entry name" value="XYLOSYLTRANSFERASE OXT"/>
    <property type="match status" value="1"/>
</dbReference>
<dbReference type="GO" id="GO:0046872">
    <property type="term" value="F:metal ion binding"/>
    <property type="evidence" value="ECO:0007669"/>
    <property type="project" value="UniProtKB-KW"/>
</dbReference>
<dbReference type="GO" id="GO:0015012">
    <property type="term" value="P:heparan sulfate proteoglycan biosynthetic process"/>
    <property type="evidence" value="ECO:0007669"/>
    <property type="project" value="TreeGrafter"/>
</dbReference>
<keyword evidence="12" id="KW-1015">Disulfide bond</keyword>
<evidence type="ECO:0000256" key="2">
    <source>
        <dbReference type="ARBA" id="ARBA00004648"/>
    </source>
</evidence>
<dbReference type="Pfam" id="PF02485">
    <property type="entry name" value="Branch"/>
    <property type="match status" value="1"/>
</dbReference>
<keyword evidence="7" id="KW-0256">Endoplasmic reticulum</keyword>
<evidence type="ECO:0000256" key="11">
    <source>
        <dbReference type="ARBA" id="ARBA00023136"/>
    </source>
</evidence>
<keyword evidence="11" id="KW-0472">Membrane</keyword>
<evidence type="ECO:0000256" key="4">
    <source>
        <dbReference type="ARBA" id="ARBA00022679"/>
    </source>
</evidence>
<proteinExistence type="predicted"/>
<dbReference type="STRING" id="1423748.FC37_GL001054"/>
<reference evidence="15 16" key="1">
    <citation type="journal article" date="2015" name="Genome Announc.">
        <title>Expanding the biotechnology potential of lactobacilli through comparative genomics of 213 strains and associated genera.</title>
        <authorList>
            <person name="Sun Z."/>
            <person name="Harris H.M."/>
            <person name="McCann A."/>
            <person name="Guo C."/>
            <person name="Argimon S."/>
            <person name="Zhang W."/>
            <person name="Yang X."/>
            <person name="Jeffery I.B."/>
            <person name="Cooney J.C."/>
            <person name="Kagawa T.F."/>
            <person name="Liu W."/>
            <person name="Song Y."/>
            <person name="Salvetti E."/>
            <person name="Wrobel A."/>
            <person name="Rasinkangas P."/>
            <person name="Parkhill J."/>
            <person name="Rea M.C."/>
            <person name="O'Sullivan O."/>
            <person name="Ritari J."/>
            <person name="Douillard F.P."/>
            <person name="Paul Ross R."/>
            <person name="Yang R."/>
            <person name="Briner A.E."/>
            <person name="Felis G.E."/>
            <person name="de Vos W.M."/>
            <person name="Barrangou R."/>
            <person name="Klaenhammer T.R."/>
            <person name="Caufield P.W."/>
            <person name="Cui Y."/>
            <person name="Zhang H."/>
            <person name="O'Toole P.W."/>
        </authorList>
    </citation>
    <scope>NUCLEOTIDE SEQUENCE [LARGE SCALE GENOMIC DNA]</scope>
    <source>
        <strain evidence="15 16">DSM 10532</strain>
    </source>
</reference>
<dbReference type="RefSeq" id="WP_025006339.1">
    <property type="nucleotide sequence ID" value="NZ_AZEL01000001.1"/>
</dbReference>
<comment type="subcellular location">
    <subcellularLocation>
        <location evidence="2">Endoplasmic reticulum membrane</location>
        <topology evidence="2">Single-pass type II membrane protein</topology>
    </subcellularLocation>
    <subcellularLocation>
        <location evidence="1">Golgi apparatus membrane</location>
        <topology evidence="1">Single-pass type II membrane protein</topology>
    </subcellularLocation>
</comment>
<dbReference type="GO" id="GO:0030158">
    <property type="term" value="F:protein xylosyltransferase activity"/>
    <property type="evidence" value="ECO:0007669"/>
    <property type="project" value="InterPro"/>
</dbReference>
<evidence type="ECO:0000256" key="10">
    <source>
        <dbReference type="ARBA" id="ARBA00023034"/>
    </source>
</evidence>
<keyword evidence="13" id="KW-0325">Glycoprotein</keyword>
<keyword evidence="9" id="KW-1133">Transmembrane helix</keyword>
<evidence type="ECO:0000256" key="5">
    <source>
        <dbReference type="ARBA" id="ARBA00022692"/>
    </source>
</evidence>
<gene>
    <name evidence="15" type="ORF">FC37_GL001054</name>
</gene>
<evidence type="ECO:0000256" key="12">
    <source>
        <dbReference type="ARBA" id="ARBA00023157"/>
    </source>
</evidence>
<keyword evidence="4" id="KW-0808">Transferase</keyword>
<evidence type="ECO:0000313" key="15">
    <source>
        <dbReference type="EMBL" id="KRL25655.1"/>
    </source>
</evidence>
<evidence type="ECO:0000313" key="16">
    <source>
        <dbReference type="Proteomes" id="UP000051311"/>
    </source>
</evidence>
<evidence type="ECO:0000256" key="14">
    <source>
        <dbReference type="ARBA" id="ARBA00042865"/>
    </source>
</evidence>
<accession>A0A0R1NZG8</accession>
<evidence type="ECO:0000256" key="13">
    <source>
        <dbReference type="ARBA" id="ARBA00023180"/>
    </source>
</evidence>
<keyword evidence="5" id="KW-0812">Transmembrane</keyword>
<dbReference type="GO" id="GO:0050650">
    <property type="term" value="P:chondroitin sulfate proteoglycan biosynthetic process"/>
    <property type="evidence" value="ECO:0007669"/>
    <property type="project" value="TreeGrafter"/>
</dbReference>
<evidence type="ECO:0000256" key="8">
    <source>
        <dbReference type="ARBA" id="ARBA00022968"/>
    </source>
</evidence>
<dbReference type="OrthoDB" id="7943907at2"/>
<evidence type="ECO:0000256" key="9">
    <source>
        <dbReference type="ARBA" id="ARBA00022989"/>
    </source>
</evidence>
<dbReference type="AlphaFoldDB" id="A0A0R1NZG8"/>
<evidence type="ECO:0000256" key="7">
    <source>
        <dbReference type="ARBA" id="ARBA00022824"/>
    </source>
</evidence>
<dbReference type="PANTHER" id="PTHR46025:SF3">
    <property type="entry name" value="XYLOSYLTRANSFERASE OXT"/>
    <property type="match status" value="1"/>
</dbReference>
<protein>
    <recommendedName>
        <fullName evidence="14">Peptide O-xylosyltransferase</fullName>
    </recommendedName>
</protein>
<keyword evidence="8" id="KW-0735">Signal-anchor</keyword>